<comment type="caution">
    <text evidence="1">The sequence shown here is derived from an EMBL/GenBank/DDBJ whole genome shotgun (WGS) entry which is preliminary data.</text>
</comment>
<dbReference type="Proteomes" id="UP000532010">
    <property type="component" value="Unassembled WGS sequence"/>
</dbReference>
<reference evidence="1 2" key="1">
    <citation type="submission" date="2020-08" db="EMBL/GenBank/DDBJ databases">
        <title>The Agave Microbiome: Exploring the role of microbial communities in plant adaptations to desert environments.</title>
        <authorList>
            <person name="Partida-Martinez L.P."/>
        </authorList>
    </citation>
    <scope>NUCLEOTIDE SEQUENCE [LARGE SCALE GENOMIC DNA]</scope>
    <source>
        <strain evidence="1 2">AT3.9</strain>
    </source>
</reference>
<evidence type="ECO:0000313" key="1">
    <source>
        <dbReference type="EMBL" id="MBB3017622.1"/>
    </source>
</evidence>
<dbReference type="EMBL" id="JACHWB010000001">
    <property type="protein sequence ID" value="MBB3017622.1"/>
    <property type="molecule type" value="Genomic_DNA"/>
</dbReference>
<name>A0A7W4VIA1_9HYPH</name>
<organism evidence="1 2">
    <name type="scientific">Microvirga lupini</name>
    <dbReference type="NCBI Taxonomy" id="420324"/>
    <lineage>
        <taxon>Bacteria</taxon>
        <taxon>Pseudomonadati</taxon>
        <taxon>Pseudomonadota</taxon>
        <taxon>Alphaproteobacteria</taxon>
        <taxon>Hyphomicrobiales</taxon>
        <taxon>Methylobacteriaceae</taxon>
        <taxon>Microvirga</taxon>
    </lineage>
</organism>
<evidence type="ECO:0000313" key="2">
    <source>
        <dbReference type="Proteomes" id="UP000532010"/>
    </source>
</evidence>
<sequence>MTDQLDLYADSAQARAGDTLRQAPAAASTFDWRAAAAQRDAEARAMRERVARVCDDLAIRLGMPPPRNRAQ</sequence>
<protein>
    <submittedName>
        <fullName evidence="1">Uncharacterized protein</fullName>
    </submittedName>
</protein>
<gene>
    <name evidence="1" type="ORF">FHR70_000662</name>
</gene>
<accession>A0A7W4VIA1</accession>
<proteinExistence type="predicted"/>
<keyword evidence="2" id="KW-1185">Reference proteome</keyword>
<dbReference type="AlphaFoldDB" id="A0A7W4VIA1"/>
<dbReference type="RefSeq" id="WP_183447081.1">
    <property type="nucleotide sequence ID" value="NZ_JACHWB010000001.1"/>
</dbReference>